<sequence length="373" mass="41502">MFVIFSILHHANALTARAVVAQPSRASSSDRSWIRGNALNQTNGHGIAPPARFRAVAWADAADANASGSADEFAQQLASRWHWLYRRYCACVIPLCAPQSGDSCLLRLSALGHLLFVFTSWHDSTKLARIETSCSEIGRIQRTVTGIEHGAGIGTRNDIRIEVLVVIGFRIMKERSSNSEGKEIHFTSTLAERHVLKKLRFQPEFKTIRSHVDIDMGGRRRGLKPIVACYYSDIRKWNDTRLNNAIQGTPIAEIPEVSIPFLGKAPESLPPEKYGELGGGRTRGERNKKYGVIQMYWLSLGIFIGRAGGLRPWRRARAARVCGLRGCAGFTISILLLAVVTRVVERTYLPPLVAMTIVIGLEHFRYSRRAGQE</sequence>
<dbReference type="EMBL" id="BGZK01001446">
    <property type="protein sequence ID" value="GBP80114.1"/>
    <property type="molecule type" value="Genomic_DNA"/>
</dbReference>
<name>A0A4C1YZ78_EUMVA</name>
<feature type="transmembrane region" description="Helical" evidence="1">
    <location>
        <begin position="290"/>
        <end position="310"/>
    </location>
</feature>
<dbReference type="AlphaFoldDB" id="A0A4C1YZ78"/>
<accession>A0A4C1YZ78</accession>
<evidence type="ECO:0000256" key="1">
    <source>
        <dbReference type="SAM" id="Phobius"/>
    </source>
</evidence>
<organism evidence="2 3">
    <name type="scientific">Eumeta variegata</name>
    <name type="common">Bagworm moth</name>
    <name type="synonym">Eumeta japonica</name>
    <dbReference type="NCBI Taxonomy" id="151549"/>
    <lineage>
        <taxon>Eukaryota</taxon>
        <taxon>Metazoa</taxon>
        <taxon>Ecdysozoa</taxon>
        <taxon>Arthropoda</taxon>
        <taxon>Hexapoda</taxon>
        <taxon>Insecta</taxon>
        <taxon>Pterygota</taxon>
        <taxon>Neoptera</taxon>
        <taxon>Endopterygota</taxon>
        <taxon>Lepidoptera</taxon>
        <taxon>Glossata</taxon>
        <taxon>Ditrysia</taxon>
        <taxon>Tineoidea</taxon>
        <taxon>Psychidae</taxon>
        <taxon>Oiketicinae</taxon>
        <taxon>Eumeta</taxon>
    </lineage>
</organism>
<keyword evidence="1" id="KW-0812">Transmembrane</keyword>
<reference evidence="2 3" key="1">
    <citation type="journal article" date="2019" name="Commun. Biol.">
        <title>The bagworm genome reveals a unique fibroin gene that provides high tensile strength.</title>
        <authorList>
            <person name="Kono N."/>
            <person name="Nakamura H."/>
            <person name="Ohtoshi R."/>
            <person name="Tomita M."/>
            <person name="Numata K."/>
            <person name="Arakawa K."/>
        </authorList>
    </citation>
    <scope>NUCLEOTIDE SEQUENCE [LARGE SCALE GENOMIC DNA]</scope>
</reference>
<evidence type="ECO:0000313" key="3">
    <source>
        <dbReference type="Proteomes" id="UP000299102"/>
    </source>
</evidence>
<protein>
    <submittedName>
        <fullName evidence="2">Uncharacterized protein</fullName>
    </submittedName>
</protein>
<proteinExistence type="predicted"/>
<feature type="transmembrane region" description="Helical" evidence="1">
    <location>
        <begin position="347"/>
        <end position="364"/>
    </location>
</feature>
<gene>
    <name evidence="2" type="ORF">EVAR_55932_1</name>
</gene>
<keyword evidence="3" id="KW-1185">Reference proteome</keyword>
<feature type="transmembrane region" description="Helical" evidence="1">
    <location>
        <begin position="322"/>
        <end position="341"/>
    </location>
</feature>
<keyword evidence="1" id="KW-0472">Membrane</keyword>
<comment type="caution">
    <text evidence="2">The sequence shown here is derived from an EMBL/GenBank/DDBJ whole genome shotgun (WGS) entry which is preliminary data.</text>
</comment>
<evidence type="ECO:0000313" key="2">
    <source>
        <dbReference type="EMBL" id="GBP80114.1"/>
    </source>
</evidence>
<dbReference type="OrthoDB" id="43122at2759"/>
<keyword evidence="1" id="KW-1133">Transmembrane helix</keyword>
<dbReference type="Proteomes" id="UP000299102">
    <property type="component" value="Unassembled WGS sequence"/>
</dbReference>